<accession>A0AAD6RL02</accession>
<dbReference type="FunFam" id="1.10.132.130:FF:000001">
    <property type="entry name" value="Vacuolar-processing enzyme beta-isozyme"/>
    <property type="match status" value="1"/>
</dbReference>
<proteinExistence type="inferred from homology"/>
<dbReference type="GO" id="GO:0005773">
    <property type="term" value="C:vacuole"/>
    <property type="evidence" value="ECO:0007669"/>
    <property type="project" value="GOC"/>
</dbReference>
<evidence type="ECO:0000256" key="7">
    <source>
        <dbReference type="ARBA" id="ARBA00023180"/>
    </source>
</evidence>
<evidence type="ECO:0000256" key="3">
    <source>
        <dbReference type="ARBA" id="ARBA00022729"/>
    </source>
</evidence>
<keyword evidence="3" id="KW-0732">Signal</keyword>
<dbReference type="FunFam" id="1.10.600.10:FF:000022">
    <property type="entry name" value="NADH dehydrogenase complex assembly factor 6-like protein"/>
    <property type="match status" value="1"/>
</dbReference>
<keyword evidence="4" id="KW-0378">Hydrolase</keyword>
<evidence type="ECO:0000256" key="6">
    <source>
        <dbReference type="ARBA" id="ARBA00023157"/>
    </source>
</evidence>
<dbReference type="InterPro" id="IPR046427">
    <property type="entry name" value="Legumain_prodom_sf"/>
</dbReference>
<dbReference type="Gene3D" id="1.10.600.10">
    <property type="entry name" value="Farnesyl Diphosphate Synthase"/>
    <property type="match status" value="1"/>
</dbReference>
<evidence type="ECO:0000313" key="10">
    <source>
        <dbReference type="EMBL" id="KAJ7010878.1"/>
    </source>
</evidence>
<comment type="caution">
    <text evidence="10">The sequence shown here is derived from an EMBL/GenBank/DDBJ whole genome shotgun (WGS) entry which is preliminary data.</text>
</comment>
<feature type="active site" description="Nucleophile" evidence="8">
    <location>
        <position position="579"/>
    </location>
</feature>
<name>A0AAD6RL02_9ROSI</name>
<feature type="domain" description="Legumain prodomain" evidence="9">
    <location>
        <begin position="742"/>
        <end position="837"/>
    </location>
</feature>
<keyword evidence="7" id="KW-0325">Glycoprotein</keyword>
<dbReference type="InterPro" id="IPR002060">
    <property type="entry name" value="Squ/phyt_synthse"/>
</dbReference>
<evidence type="ECO:0000256" key="1">
    <source>
        <dbReference type="ARBA" id="ARBA00009941"/>
    </source>
</evidence>
<dbReference type="PIRSF" id="PIRSF019663">
    <property type="entry name" value="Legumain"/>
    <property type="match status" value="1"/>
</dbReference>
<evidence type="ECO:0000256" key="8">
    <source>
        <dbReference type="PIRSR" id="PIRSR019663-1"/>
    </source>
</evidence>
<dbReference type="GO" id="GO:0006624">
    <property type="term" value="P:vacuolar protein processing"/>
    <property type="evidence" value="ECO:0007669"/>
    <property type="project" value="TreeGrafter"/>
</dbReference>
<dbReference type="GO" id="GO:0051603">
    <property type="term" value="P:proteolysis involved in protein catabolic process"/>
    <property type="evidence" value="ECO:0007669"/>
    <property type="project" value="InterPro"/>
</dbReference>
<keyword evidence="2" id="KW-0645">Protease</keyword>
<reference evidence="10 11" key="1">
    <citation type="journal article" date="2023" name="Mol. Ecol. Resour.">
        <title>Chromosome-level genome assembly of a triploid poplar Populus alba 'Berolinensis'.</title>
        <authorList>
            <person name="Chen S."/>
            <person name="Yu Y."/>
            <person name="Wang X."/>
            <person name="Wang S."/>
            <person name="Zhang T."/>
            <person name="Zhou Y."/>
            <person name="He R."/>
            <person name="Meng N."/>
            <person name="Wang Y."/>
            <person name="Liu W."/>
            <person name="Liu Z."/>
            <person name="Liu J."/>
            <person name="Guo Q."/>
            <person name="Huang H."/>
            <person name="Sederoff R.R."/>
            <person name="Wang G."/>
            <person name="Qu G."/>
            <person name="Chen S."/>
        </authorList>
    </citation>
    <scope>NUCLEOTIDE SEQUENCE [LARGE SCALE GENOMIC DNA]</scope>
    <source>
        <strain evidence="10">SC-2020</strain>
    </source>
</reference>
<dbReference type="AlphaFoldDB" id="A0AAD6RL02"/>
<dbReference type="InterPro" id="IPR048501">
    <property type="entry name" value="Legum_prodom"/>
</dbReference>
<dbReference type="Pfam" id="PF20985">
    <property type="entry name" value="Legum_prodom"/>
    <property type="match status" value="1"/>
</dbReference>
<dbReference type="Pfam" id="PF01650">
    <property type="entry name" value="Peptidase_C13"/>
    <property type="match status" value="1"/>
</dbReference>
<comment type="similarity">
    <text evidence="1">Belongs to the peptidase C13 family.</text>
</comment>
<dbReference type="Gene3D" id="3.40.50.1460">
    <property type="match status" value="1"/>
</dbReference>
<protein>
    <submittedName>
        <fullName evidence="10">Peptidase C13</fullName>
    </submittedName>
</protein>
<gene>
    <name evidence="10" type="ORF">NC653_001357</name>
</gene>
<dbReference type="FunFam" id="3.40.50.1460:FF:000005">
    <property type="entry name" value="Vacuolar-processing enzyme beta-isozyme"/>
    <property type="match status" value="1"/>
</dbReference>
<dbReference type="PRINTS" id="PR00776">
    <property type="entry name" value="HEMOGLOBNASE"/>
</dbReference>
<evidence type="ECO:0000256" key="4">
    <source>
        <dbReference type="ARBA" id="ARBA00022801"/>
    </source>
</evidence>
<evidence type="ECO:0000256" key="5">
    <source>
        <dbReference type="ARBA" id="ARBA00022807"/>
    </source>
</evidence>
<dbReference type="PIRSF" id="PIRSF500139">
    <property type="entry name" value="AE"/>
    <property type="match status" value="1"/>
</dbReference>
<dbReference type="PANTHER" id="PTHR12000">
    <property type="entry name" value="HEMOGLOBINASE FAMILY MEMBER"/>
    <property type="match status" value="1"/>
</dbReference>
<dbReference type="CDD" id="cd21115">
    <property type="entry name" value="legumain_C"/>
    <property type="match status" value="1"/>
</dbReference>
<dbReference type="InterPro" id="IPR043577">
    <property type="entry name" value="AE"/>
</dbReference>
<organism evidence="10 11">
    <name type="scientific">Populus alba x Populus x berolinensis</name>
    <dbReference type="NCBI Taxonomy" id="444605"/>
    <lineage>
        <taxon>Eukaryota</taxon>
        <taxon>Viridiplantae</taxon>
        <taxon>Streptophyta</taxon>
        <taxon>Embryophyta</taxon>
        <taxon>Tracheophyta</taxon>
        <taxon>Spermatophyta</taxon>
        <taxon>Magnoliopsida</taxon>
        <taxon>eudicotyledons</taxon>
        <taxon>Gunneridae</taxon>
        <taxon>Pentapetalae</taxon>
        <taxon>rosids</taxon>
        <taxon>fabids</taxon>
        <taxon>Malpighiales</taxon>
        <taxon>Salicaceae</taxon>
        <taxon>Saliceae</taxon>
        <taxon>Populus</taxon>
    </lineage>
</organism>
<dbReference type="Proteomes" id="UP001164929">
    <property type="component" value="Chromosome 1"/>
</dbReference>
<evidence type="ECO:0000313" key="11">
    <source>
        <dbReference type="Proteomes" id="UP001164929"/>
    </source>
</evidence>
<feature type="active site" evidence="8">
    <location>
        <position position="521"/>
    </location>
</feature>
<dbReference type="InterPro" id="IPR008949">
    <property type="entry name" value="Isoprenoid_synthase_dom_sf"/>
</dbReference>
<keyword evidence="5" id="KW-0788">Thiol protease</keyword>
<keyword evidence="11" id="KW-1185">Reference proteome</keyword>
<evidence type="ECO:0000259" key="9">
    <source>
        <dbReference type="Pfam" id="PF20985"/>
    </source>
</evidence>
<dbReference type="PANTHER" id="PTHR12000:SF42">
    <property type="entry name" value="LEGUMAIN"/>
    <property type="match status" value="1"/>
</dbReference>
<keyword evidence="6" id="KW-1015">Disulfide bond</keyword>
<dbReference type="EMBL" id="JAQIZT010000001">
    <property type="protein sequence ID" value="KAJ7010878.1"/>
    <property type="molecule type" value="Genomic_DNA"/>
</dbReference>
<sequence>MVPFRGDINALNLTSTRRNHSGDLMNGASSSLRTAFSYCVQQVRNYDYHHYLCLLELPPNIRKAAFALRAFNVETARAMDVASDPRIGLMRLLWWQEAIDKIYANKVIEHPAAQALSSVISENRISKGWLKRPVEARINDARREVTDIPETIEELEKYAEDTVSTLLYMTLQAGGIRSTAADHAASHAGKASGLLLLLRSLPYHASRNRHFCYIPTEVAAKHGLLVKEGGRFEIRLDLRESLCNAVFDMASVANVHLQKARSLAGTVPTEARSVLLPAVPAQVFLDTLSRVHFDVFDPSLARGVLDCNVLIAFNYISGGPCFLNEINWDQALLRRMLWLVNNSPMETHKAYFLSAILVLAMLSFLHAQSVQAARLNPVEPRILMPTGKDEPELDDGGEEIGSRWAVLVAGSSGYGNYRHQADVCHAYQLLRKGGIKEENMVVFMYDDIAMHVLNPRPGVIINHPQGDDVYAGVPKDYTGEQVNTENLYAVLLGNKSAVKGGSGKVVDSKPNDRIFLYYSDHGGPGVLGLIRKECITGPYHVNTGMPNMPFLYAMDFIEVLKKKHASGSYKEMIMYIEACESGSIFQGIMPKDLNIYVTTASNAEESSWGTYCPGMDPSPPSEYVTCLGDLYSVAWMEDSETHNLKRETIKQQYHSVKERTSNYNTFTSGSHVMQYGNESLKGEKLFLYQGFDPASVNFPPNNGHIGARMDVVNQRDAELVFLWQMYKRAEGGSEKKTQIFNQIKETIKHRTHLDSSMELIGTLLFGPKKGSAILKSVREPGSPLVDDWRCLKSMVRLFETHCGSLTQYGMKHMRAFANICNGGVSLASMEEACVAACSGHDAGELHPSNQGYSA</sequence>
<dbReference type="Gene3D" id="1.10.132.130">
    <property type="match status" value="1"/>
</dbReference>
<dbReference type="SUPFAM" id="SSF48576">
    <property type="entry name" value="Terpenoid synthases"/>
    <property type="match status" value="1"/>
</dbReference>
<dbReference type="InterPro" id="IPR001096">
    <property type="entry name" value="Peptidase_C13"/>
</dbReference>
<dbReference type="GO" id="GO:0004197">
    <property type="term" value="F:cysteine-type endopeptidase activity"/>
    <property type="evidence" value="ECO:0007669"/>
    <property type="project" value="InterPro"/>
</dbReference>
<evidence type="ECO:0000256" key="2">
    <source>
        <dbReference type="ARBA" id="ARBA00022670"/>
    </source>
</evidence>
<dbReference type="Pfam" id="PF00494">
    <property type="entry name" value="SQS_PSY"/>
    <property type="match status" value="1"/>
</dbReference>